<keyword evidence="3" id="KW-1185">Reference proteome</keyword>
<dbReference type="GO" id="GO:0003677">
    <property type="term" value="F:DNA binding"/>
    <property type="evidence" value="ECO:0007669"/>
    <property type="project" value="InterPro"/>
</dbReference>
<accession>A0AAW1MQQ0</accession>
<dbReference type="GO" id="GO:0015074">
    <property type="term" value="P:DNA integration"/>
    <property type="evidence" value="ECO:0007669"/>
    <property type="project" value="InterPro"/>
</dbReference>
<dbReference type="AlphaFoldDB" id="A0AAW1MQQ0"/>
<evidence type="ECO:0000259" key="1">
    <source>
        <dbReference type="Pfam" id="PF01498"/>
    </source>
</evidence>
<dbReference type="EMBL" id="JASPKY010000028">
    <property type="protein sequence ID" value="KAK9751413.1"/>
    <property type="molecule type" value="Genomic_DNA"/>
</dbReference>
<reference evidence="2 3" key="1">
    <citation type="journal article" date="2024" name="BMC Genomics">
        <title>De novo assembly and annotation of Popillia japonica's genome with initial clues to its potential as an invasive pest.</title>
        <authorList>
            <person name="Cucini C."/>
            <person name="Boschi S."/>
            <person name="Funari R."/>
            <person name="Cardaioli E."/>
            <person name="Iannotti N."/>
            <person name="Marturano G."/>
            <person name="Paoli F."/>
            <person name="Bruttini M."/>
            <person name="Carapelli A."/>
            <person name="Frati F."/>
            <person name="Nardi F."/>
        </authorList>
    </citation>
    <scope>NUCLEOTIDE SEQUENCE [LARGE SCALE GENOMIC DNA]</scope>
    <source>
        <strain evidence="2">DMR45628</strain>
    </source>
</reference>
<evidence type="ECO:0000313" key="2">
    <source>
        <dbReference type="EMBL" id="KAK9751413.1"/>
    </source>
</evidence>
<feature type="domain" description="Transposase Tc1-like" evidence="1">
    <location>
        <begin position="44"/>
        <end position="102"/>
    </location>
</feature>
<dbReference type="GO" id="GO:0006313">
    <property type="term" value="P:DNA transposition"/>
    <property type="evidence" value="ECO:0007669"/>
    <property type="project" value="InterPro"/>
</dbReference>
<name>A0AAW1MQQ0_POPJA</name>
<dbReference type="Pfam" id="PF01498">
    <property type="entry name" value="HTH_Tnp_Tc3_2"/>
    <property type="match status" value="1"/>
</dbReference>
<protein>
    <submittedName>
        <fullName evidence="2">Transposase</fullName>
    </submittedName>
</protein>
<evidence type="ECO:0000313" key="3">
    <source>
        <dbReference type="Proteomes" id="UP001458880"/>
    </source>
</evidence>
<comment type="caution">
    <text evidence="2">The sequence shown here is derived from an EMBL/GenBank/DDBJ whole genome shotgun (WGS) entry which is preliminary data.</text>
</comment>
<proteinExistence type="predicted"/>
<dbReference type="Proteomes" id="UP001458880">
    <property type="component" value="Unassembled WGS sequence"/>
</dbReference>
<sequence length="102" mass="11538">MLIGSGTDAKSVQYAIQRFAVTGSHVNRLRNGRKRIRTAREREDRKIVTESLKNRKKTLSDLAADLSQGFDKIIFARTTRRPLQEAGLKGCKARKKPLVSEK</sequence>
<organism evidence="2 3">
    <name type="scientific">Popillia japonica</name>
    <name type="common">Japanese beetle</name>
    <dbReference type="NCBI Taxonomy" id="7064"/>
    <lineage>
        <taxon>Eukaryota</taxon>
        <taxon>Metazoa</taxon>
        <taxon>Ecdysozoa</taxon>
        <taxon>Arthropoda</taxon>
        <taxon>Hexapoda</taxon>
        <taxon>Insecta</taxon>
        <taxon>Pterygota</taxon>
        <taxon>Neoptera</taxon>
        <taxon>Endopterygota</taxon>
        <taxon>Coleoptera</taxon>
        <taxon>Polyphaga</taxon>
        <taxon>Scarabaeiformia</taxon>
        <taxon>Scarabaeidae</taxon>
        <taxon>Rutelinae</taxon>
        <taxon>Popillia</taxon>
    </lineage>
</organism>
<dbReference type="InterPro" id="IPR002492">
    <property type="entry name" value="Transposase_Tc1-like"/>
</dbReference>
<gene>
    <name evidence="2" type="ORF">QE152_g5008</name>
</gene>